<keyword evidence="3" id="KW-1185">Reference proteome</keyword>
<feature type="region of interest" description="Disordered" evidence="1">
    <location>
        <begin position="129"/>
        <end position="231"/>
    </location>
</feature>
<gene>
    <name evidence="2" type="ORF">PAC_16909</name>
</gene>
<accession>A0A1L7XPP5</accession>
<proteinExistence type="predicted"/>
<dbReference type="Proteomes" id="UP000184330">
    <property type="component" value="Unassembled WGS sequence"/>
</dbReference>
<feature type="compositionally biased region" description="Low complexity" evidence="1">
    <location>
        <begin position="132"/>
        <end position="151"/>
    </location>
</feature>
<evidence type="ECO:0000313" key="3">
    <source>
        <dbReference type="Proteomes" id="UP000184330"/>
    </source>
</evidence>
<evidence type="ECO:0000313" key="2">
    <source>
        <dbReference type="EMBL" id="CZR67010.1"/>
    </source>
</evidence>
<dbReference type="AlphaFoldDB" id="A0A1L7XPP5"/>
<feature type="region of interest" description="Disordered" evidence="1">
    <location>
        <begin position="354"/>
        <end position="429"/>
    </location>
</feature>
<name>A0A1L7XPP5_9HELO</name>
<feature type="compositionally biased region" description="Polar residues" evidence="1">
    <location>
        <begin position="418"/>
        <end position="429"/>
    </location>
</feature>
<sequence length="429" mass="47559">MKLFRNPFSKKSRKGKAIAEIPPFNDRRAYRPESAQQEEDVGYAVSMAVPTPRRTTDDDRQAPRPRANTEGAWMTAPASLPGPCAPSPRTQLRNEVMKRSNACPRVQTVSGARNIQPRYANIRQSYAAAIQEGSGSSGSEGSWSVSSDDGSPILSQMPRLEPAGARDHRHRHGPPILDPYDHSQVRQRKPSASPAGSRHQIPRSQTVDPGHPEATYRPPSPLHHGNAGRPMGMSHREWIVEMVDLVKQGRTRERQRATEQLHHPHVQPDAPFIYEPRARSGTMPAPPTPVYSGSHDVPARPSSRRTAQEQRVVEHFLAVEAERERLAREDPSQLRYFNPPPLPASVARRLGLQIEPSPAPPATLILPGGYLQRGGLRSCSASESPNSQRRANSFPRLSVVEPTGPPLRRRDAILDPSTLPSRPETTQRR</sequence>
<feature type="region of interest" description="Disordered" evidence="1">
    <location>
        <begin position="287"/>
        <end position="309"/>
    </location>
</feature>
<feature type="compositionally biased region" description="Polar residues" evidence="1">
    <location>
        <begin position="379"/>
        <end position="391"/>
    </location>
</feature>
<dbReference type="OrthoDB" id="10577135at2759"/>
<dbReference type="EMBL" id="FJOG01000041">
    <property type="protein sequence ID" value="CZR67010.1"/>
    <property type="molecule type" value="Genomic_DNA"/>
</dbReference>
<evidence type="ECO:0000256" key="1">
    <source>
        <dbReference type="SAM" id="MobiDB-lite"/>
    </source>
</evidence>
<reference evidence="2 3" key="1">
    <citation type="submission" date="2016-03" db="EMBL/GenBank/DDBJ databases">
        <authorList>
            <person name="Ploux O."/>
        </authorList>
    </citation>
    <scope>NUCLEOTIDE SEQUENCE [LARGE SCALE GENOMIC DNA]</scope>
    <source>
        <strain evidence="2 3">UAMH 11012</strain>
    </source>
</reference>
<protein>
    <submittedName>
        <fullName evidence="2">Uncharacterized protein</fullName>
    </submittedName>
</protein>
<feature type="region of interest" description="Disordered" evidence="1">
    <location>
        <begin position="1"/>
        <end position="117"/>
    </location>
</feature>
<organism evidence="2 3">
    <name type="scientific">Phialocephala subalpina</name>
    <dbReference type="NCBI Taxonomy" id="576137"/>
    <lineage>
        <taxon>Eukaryota</taxon>
        <taxon>Fungi</taxon>
        <taxon>Dikarya</taxon>
        <taxon>Ascomycota</taxon>
        <taxon>Pezizomycotina</taxon>
        <taxon>Leotiomycetes</taxon>
        <taxon>Helotiales</taxon>
        <taxon>Mollisiaceae</taxon>
        <taxon>Phialocephala</taxon>
        <taxon>Phialocephala fortinii species complex</taxon>
    </lineage>
</organism>